<organism evidence="1 2">
    <name type="scientific">Caproicibacterium argilliputei</name>
    <dbReference type="NCBI Taxonomy" id="3030016"/>
    <lineage>
        <taxon>Bacteria</taxon>
        <taxon>Bacillati</taxon>
        <taxon>Bacillota</taxon>
        <taxon>Clostridia</taxon>
        <taxon>Eubacteriales</taxon>
        <taxon>Oscillospiraceae</taxon>
        <taxon>Caproicibacterium</taxon>
    </lineage>
</organism>
<reference evidence="1" key="2">
    <citation type="submission" date="2024-06" db="EMBL/GenBank/DDBJ databases">
        <title>Caproicibacterium argilliputei sp. nov, a novel caproic acid producing anaerobic bacterium isolated from pit mud.</title>
        <authorList>
            <person name="Xia S."/>
        </authorList>
    </citation>
    <scope>NUCLEOTIDE SEQUENCE</scope>
    <source>
        <strain evidence="1">ZCY20-5</strain>
    </source>
</reference>
<dbReference type="RefSeq" id="WP_316935018.1">
    <property type="nucleotide sequence ID" value="NZ_CP135996.1"/>
</dbReference>
<evidence type="ECO:0000313" key="2">
    <source>
        <dbReference type="Proteomes" id="UP001300604"/>
    </source>
</evidence>
<dbReference type="KEGG" id="carl:PXC00_13935"/>
<reference evidence="1" key="1">
    <citation type="submission" date="2023-09" db="EMBL/GenBank/DDBJ databases">
        <authorList>
            <person name="Zeng C."/>
        </authorList>
    </citation>
    <scope>NUCLEOTIDE SEQUENCE</scope>
    <source>
        <strain evidence="1">ZCY20-5</strain>
    </source>
</reference>
<gene>
    <name evidence="1" type="ORF">PXC00_13935</name>
</gene>
<protein>
    <submittedName>
        <fullName evidence="1">Uncharacterized protein</fullName>
    </submittedName>
</protein>
<name>A0AA97H1B4_9FIRM</name>
<dbReference type="AlphaFoldDB" id="A0AA97H1B4"/>
<dbReference type="EMBL" id="CP135996">
    <property type="protein sequence ID" value="WOC32263.1"/>
    <property type="molecule type" value="Genomic_DNA"/>
</dbReference>
<sequence length="106" mass="11404">MFSISAVGVYAATPTGTETNEKVIHLEDAKIVSQSPKVDLPSDNPNIKKYQVTTVYDNGIKTVDVMIDEKIVPSKPSSSDLLSASLASSAQRVRLETDCSFMAVVI</sequence>
<proteinExistence type="predicted"/>
<evidence type="ECO:0000313" key="1">
    <source>
        <dbReference type="EMBL" id="WOC32263.1"/>
    </source>
</evidence>
<keyword evidence="2" id="KW-1185">Reference proteome</keyword>
<accession>A0AA97H1B4</accession>
<dbReference type="Proteomes" id="UP001300604">
    <property type="component" value="Chromosome"/>
</dbReference>